<evidence type="ECO:0000313" key="3">
    <source>
        <dbReference type="Proteomes" id="UP000191004"/>
    </source>
</evidence>
<protein>
    <submittedName>
        <fullName evidence="2">Uncharacterized protein</fullName>
    </submittedName>
</protein>
<dbReference type="Proteomes" id="UP000191004">
    <property type="component" value="Unassembled WGS sequence"/>
</dbReference>
<gene>
    <name evidence="2" type="ORF">A0O28_0061680</name>
</gene>
<reference evidence="2 3" key="1">
    <citation type="submission" date="2016-04" db="EMBL/GenBank/DDBJ databases">
        <title>Multiple horizontal gene transfer events from other fungi enriched the ability of the initially mycotrophic fungus Trichoderma (Ascomycota) to feed on dead plant biomass.</title>
        <authorList>
            <person name="Atanasova L."/>
            <person name="Chenthamara K."/>
            <person name="Zhang J."/>
            <person name="Grujic M."/>
            <person name="Henrissat B."/>
            <person name="Kuo A."/>
            <person name="Aertz A."/>
            <person name="Salamov A."/>
            <person name="Lipzen A."/>
            <person name="Labutti K."/>
            <person name="Barry K."/>
            <person name="Miao Y."/>
            <person name="Rahimi M.J."/>
            <person name="Shen Q."/>
            <person name="Grigoriev I.V."/>
            <person name="Kubicek C.P."/>
            <person name="Druzhinina I.S."/>
        </authorList>
    </citation>
    <scope>NUCLEOTIDE SEQUENCE [LARGE SCALE GENOMIC DNA]</scope>
    <source>
        <strain evidence="2 3">NJAU 4742</strain>
    </source>
</reference>
<organism evidence="2 3">
    <name type="scientific">Trichoderma guizhouense</name>
    <dbReference type="NCBI Taxonomy" id="1491466"/>
    <lineage>
        <taxon>Eukaryota</taxon>
        <taxon>Fungi</taxon>
        <taxon>Dikarya</taxon>
        <taxon>Ascomycota</taxon>
        <taxon>Pezizomycotina</taxon>
        <taxon>Sordariomycetes</taxon>
        <taxon>Hypocreomycetidae</taxon>
        <taxon>Hypocreales</taxon>
        <taxon>Hypocreaceae</taxon>
        <taxon>Trichoderma</taxon>
    </lineage>
</organism>
<feature type="coiled-coil region" evidence="1">
    <location>
        <begin position="55"/>
        <end position="82"/>
    </location>
</feature>
<comment type="caution">
    <text evidence="2">The sequence shown here is derived from an EMBL/GenBank/DDBJ whole genome shotgun (WGS) entry which is preliminary data.</text>
</comment>
<evidence type="ECO:0000256" key="1">
    <source>
        <dbReference type="SAM" id="Coils"/>
    </source>
</evidence>
<accession>A0A1T3CY61</accession>
<sequence>MTTVASTANETSAWKLRLRGAQAQAKARIQESQGSINITAYLANPESFGIDHQSLHSAEDGVEKLKQHAEKLKEYLTLLRANPTSDDKFEPITRALIDDHRNLSGDVKAVTDKLQDDKVDKQTAMEKMREARQRAKKQSIDSIDRSYDNAVEITDHQPEDQQETVADAWVLIYDQFLKFTDKIFNIFLDMHNAISQWPEDVWEKVKEAWNTMKGIFVEIYQWFNDLFGYA</sequence>
<dbReference type="OrthoDB" id="5091610at2759"/>
<dbReference type="EMBL" id="LVVK01000003">
    <property type="protein sequence ID" value="OPB46048.1"/>
    <property type="molecule type" value="Genomic_DNA"/>
</dbReference>
<feature type="coiled-coil region" evidence="1">
    <location>
        <begin position="114"/>
        <end position="141"/>
    </location>
</feature>
<name>A0A1T3CY61_9HYPO</name>
<dbReference type="AlphaFoldDB" id="A0A1T3CY61"/>
<proteinExistence type="predicted"/>
<keyword evidence="3" id="KW-1185">Reference proteome</keyword>
<evidence type="ECO:0000313" key="2">
    <source>
        <dbReference type="EMBL" id="OPB46048.1"/>
    </source>
</evidence>
<keyword evidence="1" id="KW-0175">Coiled coil</keyword>